<name>A0A0A9EI58_ARUDO</name>
<reference evidence="2" key="1">
    <citation type="submission" date="2014-09" db="EMBL/GenBank/DDBJ databases">
        <authorList>
            <person name="Magalhaes I.L.F."/>
            <person name="Oliveira U."/>
            <person name="Santos F.R."/>
            <person name="Vidigal T.H.D.A."/>
            <person name="Brescovit A.D."/>
            <person name="Santos A.J."/>
        </authorList>
    </citation>
    <scope>NUCLEOTIDE SEQUENCE</scope>
    <source>
        <tissue evidence="2">Shoot tissue taken approximately 20 cm above the soil surface</tissue>
    </source>
</reference>
<dbReference type="AlphaFoldDB" id="A0A0A9EI58"/>
<sequence length="41" mass="4689">MTRQTTSLKYVILFLVVCNLFCFLVVCNLCGKITYICHACI</sequence>
<feature type="transmembrane region" description="Helical" evidence="1">
    <location>
        <begin position="7"/>
        <end position="26"/>
    </location>
</feature>
<evidence type="ECO:0000313" key="2">
    <source>
        <dbReference type="EMBL" id="JAD98683.1"/>
    </source>
</evidence>
<organism evidence="2">
    <name type="scientific">Arundo donax</name>
    <name type="common">Giant reed</name>
    <name type="synonym">Donax arundinaceus</name>
    <dbReference type="NCBI Taxonomy" id="35708"/>
    <lineage>
        <taxon>Eukaryota</taxon>
        <taxon>Viridiplantae</taxon>
        <taxon>Streptophyta</taxon>
        <taxon>Embryophyta</taxon>
        <taxon>Tracheophyta</taxon>
        <taxon>Spermatophyta</taxon>
        <taxon>Magnoliopsida</taxon>
        <taxon>Liliopsida</taxon>
        <taxon>Poales</taxon>
        <taxon>Poaceae</taxon>
        <taxon>PACMAD clade</taxon>
        <taxon>Arundinoideae</taxon>
        <taxon>Arundineae</taxon>
        <taxon>Arundo</taxon>
    </lineage>
</organism>
<keyword evidence="1" id="KW-1133">Transmembrane helix</keyword>
<keyword evidence="1" id="KW-0812">Transmembrane</keyword>
<proteinExistence type="predicted"/>
<evidence type="ECO:0000256" key="1">
    <source>
        <dbReference type="SAM" id="Phobius"/>
    </source>
</evidence>
<protein>
    <submittedName>
        <fullName evidence="2">Uncharacterized protein</fullName>
    </submittedName>
</protein>
<reference evidence="2" key="2">
    <citation type="journal article" date="2015" name="Data Brief">
        <title>Shoot transcriptome of the giant reed, Arundo donax.</title>
        <authorList>
            <person name="Barrero R.A."/>
            <person name="Guerrero F.D."/>
            <person name="Moolhuijzen P."/>
            <person name="Goolsby J.A."/>
            <person name="Tidwell J."/>
            <person name="Bellgard S.E."/>
            <person name="Bellgard M.I."/>
        </authorList>
    </citation>
    <scope>NUCLEOTIDE SEQUENCE</scope>
    <source>
        <tissue evidence="2">Shoot tissue taken approximately 20 cm above the soil surface</tissue>
    </source>
</reference>
<accession>A0A0A9EI58</accession>
<dbReference type="EMBL" id="GBRH01199212">
    <property type="protein sequence ID" value="JAD98683.1"/>
    <property type="molecule type" value="Transcribed_RNA"/>
</dbReference>
<keyword evidence="1" id="KW-0472">Membrane</keyword>